<dbReference type="GO" id="GO:0046872">
    <property type="term" value="F:metal ion binding"/>
    <property type="evidence" value="ECO:0007669"/>
    <property type="project" value="UniProtKB-KW"/>
</dbReference>
<name>A0A2N5X271_9GAMM</name>
<dbReference type="GO" id="GO:0051536">
    <property type="term" value="F:iron-sulfur cluster binding"/>
    <property type="evidence" value="ECO:0007669"/>
    <property type="project" value="UniProtKB-KW"/>
</dbReference>
<accession>A0A2N5X271</accession>
<organism evidence="6 7">
    <name type="scientific">Pseudohalioglobus lutimaris</name>
    <dbReference type="NCBI Taxonomy" id="1737061"/>
    <lineage>
        <taxon>Bacteria</taxon>
        <taxon>Pseudomonadati</taxon>
        <taxon>Pseudomonadota</taxon>
        <taxon>Gammaproteobacteria</taxon>
        <taxon>Cellvibrionales</taxon>
        <taxon>Halieaceae</taxon>
        <taxon>Pseudohalioglobus</taxon>
    </lineage>
</organism>
<comment type="caution">
    <text evidence="6">The sequence shown here is derived from an EMBL/GenBank/DDBJ whole genome shotgun (WGS) entry which is preliminary data.</text>
</comment>
<proteinExistence type="inferred from homology"/>
<evidence type="ECO:0000313" key="7">
    <source>
        <dbReference type="Proteomes" id="UP000235005"/>
    </source>
</evidence>
<dbReference type="Gene3D" id="2.40.40.20">
    <property type="match status" value="1"/>
</dbReference>
<dbReference type="PANTHER" id="PTHR43742:SF2">
    <property type="entry name" value="ASSIMILATORY NITRATE REDUCTASE CATALYTIC SUBUNIT"/>
    <property type="match status" value="1"/>
</dbReference>
<keyword evidence="7" id="KW-1185">Reference proteome</keyword>
<reference evidence="6 7" key="1">
    <citation type="submission" date="2018-01" db="EMBL/GenBank/DDBJ databases">
        <title>The draft genome sequence of Halioglobus lutimaris HF004.</title>
        <authorList>
            <person name="Du Z.-J."/>
            <person name="Shi M.-J."/>
        </authorList>
    </citation>
    <scope>NUCLEOTIDE SEQUENCE [LARGE SCALE GENOMIC DNA]</scope>
    <source>
        <strain evidence="6 7">HF004</strain>
    </source>
</reference>
<dbReference type="SMART" id="SM00926">
    <property type="entry name" value="Molybdop_Fe4S4"/>
    <property type="match status" value="1"/>
</dbReference>
<evidence type="ECO:0000256" key="1">
    <source>
        <dbReference type="ARBA" id="ARBA00010312"/>
    </source>
</evidence>
<dbReference type="OrthoDB" id="9815647at2"/>
<feature type="domain" description="4Fe-4S Mo/W bis-MGD-type" evidence="5">
    <location>
        <begin position="6"/>
        <end position="62"/>
    </location>
</feature>
<evidence type="ECO:0000256" key="4">
    <source>
        <dbReference type="ARBA" id="ARBA00023014"/>
    </source>
</evidence>
<dbReference type="InterPro" id="IPR006656">
    <property type="entry name" value="Mopterin_OxRdtase"/>
</dbReference>
<dbReference type="Gene3D" id="3.40.50.740">
    <property type="match status" value="1"/>
</dbReference>
<dbReference type="GO" id="GO:0016491">
    <property type="term" value="F:oxidoreductase activity"/>
    <property type="evidence" value="ECO:0007669"/>
    <property type="project" value="InterPro"/>
</dbReference>
<dbReference type="InterPro" id="IPR006963">
    <property type="entry name" value="Mopterin_OxRdtase_4Fe-4S_dom"/>
</dbReference>
<dbReference type="AlphaFoldDB" id="A0A2N5X271"/>
<dbReference type="Pfam" id="PF04879">
    <property type="entry name" value="Molybdop_Fe4S4"/>
    <property type="match status" value="1"/>
</dbReference>
<dbReference type="PANTHER" id="PTHR43742">
    <property type="entry name" value="TRIMETHYLAMINE-N-OXIDE REDUCTASE"/>
    <property type="match status" value="1"/>
</dbReference>
<keyword evidence="4" id="KW-0411">Iron-sulfur</keyword>
<dbReference type="CDD" id="cd02782">
    <property type="entry name" value="MopB_CT_1"/>
    <property type="match status" value="1"/>
</dbReference>
<evidence type="ECO:0000256" key="3">
    <source>
        <dbReference type="ARBA" id="ARBA00023004"/>
    </source>
</evidence>
<keyword evidence="3" id="KW-0408">Iron</keyword>
<sequence>MSPTQPTTHYRACHLCEAICGLVIETEGDKILSIKGDKNDPLSRGHICPKAVALQDIHEDPDRLRQPVKKVTAQDGSTDWQTISWEEALDLTANALVDTIKTHGVNAVGIYAGNPSVHNYGMMTHPGNLFRHIRSQNRFSATSVDQLPHHLTSLWLFGHKSLFPVPDIDHTQYFLMLGANPLASNGSLWTVPDVKKRIKDMKARGGKLVVVDPRRTETAELASEHFFITPGSDALLLLGLLNTLFTEGLINPGHLAPFTTGLAEVEQAIAGFTPEFAAPHTGISADDTRRLARELAAAEAGICYGRMGLSTQRYGGLCQWLIQLINIATGNLDRPGGSLFATPAVDSVASSGPGGFNRHQSRVRGLPEFDRELPAAAMAEEITTPGEGQIRALFTAAGNPVLSTPNGAQLDNALEQLQFMVSLDPYINETTRHAHVILPPTSPLEHDHYDLSFHLLAMRNTTRYNPPVFEPPEDALHDWEIFSELGKRVAAGLGQEAQAAVPPEQIIDMGLQAGPWKERGLSLAELKKHPSGIDLGPLQSQLPGRLLTKDKQIRCDTPEPLADLARLREEFAGAADQQLRLIGRRHVRSNNSWMHNYRRLVKGRGRCTLLMHPQDMASRGIDDGGEVKVSSRVGEVAVIAQASDEMMPGVVSLPHGYGHNRKGIRMGIAEAHAGVSCNDLTDDRYLDDLSGNAAVNGVPVEVAPALA</sequence>
<dbReference type="Pfam" id="PF01568">
    <property type="entry name" value="Molydop_binding"/>
    <property type="match status" value="1"/>
</dbReference>
<dbReference type="EMBL" id="PKUS01000012">
    <property type="protein sequence ID" value="PLW68587.1"/>
    <property type="molecule type" value="Genomic_DNA"/>
</dbReference>
<dbReference type="PROSITE" id="PS51669">
    <property type="entry name" value="4FE4S_MOW_BIS_MGD"/>
    <property type="match status" value="1"/>
</dbReference>
<evidence type="ECO:0000256" key="2">
    <source>
        <dbReference type="ARBA" id="ARBA00022723"/>
    </source>
</evidence>
<keyword evidence="2" id="KW-0479">Metal-binding</keyword>
<dbReference type="Pfam" id="PF00384">
    <property type="entry name" value="Molybdopterin"/>
    <property type="match status" value="1"/>
</dbReference>
<dbReference type="InterPro" id="IPR006657">
    <property type="entry name" value="MoPterin_dinucl-bd_dom"/>
</dbReference>
<dbReference type="SUPFAM" id="SSF53706">
    <property type="entry name" value="Formate dehydrogenase/DMSO reductase, domains 1-3"/>
    <property type="match status" value="1"/>
</dbReference>
<comment type="similarity">
    <text evidence="1">Belongs to the prokaryotic molybdopterin-containing oxidoreductase family.</text>
</comment>
<protein>
    <submittedName>
        <fullName evidence="6">Dehydrogenase</fullName>
    </submittedName>
</protein>
<dbReference type="Proteomes" id="UP000235005">
    <property type="component" value="Unassembled WGS sequence"/>
</dbReference>
<evidence type="ECO:0000313" key="6">
    <source>
        <dbReference type="EMBL" id="PLW68587.1"/>
    </source>
</evidence>
<gene>
    <name evidence="6" type="ORF">C0039_11240</name>
</gene>
<dbReference type="Gene3D" id="3.40.228.10">
    <property type="entry name" value="Dimethylsulfoxide Reductase, domain 2"/>
    <property type="match status" value="1"/>
</dbReference>
<evidence type="ECO:0000259" key="5">
    <source>
        <dbReference type="PROSITE" id="PS51669"/>
    </source>
</evidence>
<dbReference type="InterPro" id="IPR050612">
    <property type="entry name" value="Prok_Mopterin_Oxidored"/>
</dbReference>
<dbReference type="RefSeq" id="WP_101518100.1">
    <property type="nucleotide sequence ID" value="NZ_PKUS01000012.1"/>
</dbReference>
<dbReference type="GO" id="GO:0043546">
    <property type="term" value="F:molybdopterin cofactor binding"/>
    <property type="evidence" value="ECO:0007669"/>
    <property type="project" value="InterPro"/>
</dbReference>
<dbReference type="Gene3D" id="2.20.25.90">
    <property type="entry name" value="ADC-like domains"/>
    <property type="match status" value="1"/>
</dbReference>